<dbReference type="GO" id="GO:0016726">
    <property type="term" value="F:oxidoreductase activity, acting on CH or CH2 groups, NAD or NADP as acceptor"/>
    <property type="evidence" value="ECO:0007669"/>
    <property type="project" value="UniProtKB-UniRule"/>
</dbReference>
<evidence type="ECO:0000256" key="12">
    <source>
        <dbReference type="HAMAP-Rule" id="MF_00102"/>
    </source>
</evidence>
<dbReference type="NCBIfam" id="TIGR00036">
    <property type="entry name" value="dapB"/>
    <property type="match status" value="1"/>
</dbReference>
<proteinExistence type="inferred from homology"/>
<dbReference type="UniPathway" id="UPA00034">
    <property type="reaction ID" value="UER00018"/>
</dbReference>
<feature type="active site" description="Proton donor/acceptor" evidence="12">
    <location>
        <position position="140"/>
    </location>
</feature>
<dbReference type="PIRSF" id="PIRSF000161">
    <property type="entry name" value="DHPR"/>
    <property type="match status" value="1"/>
</dbReference>
<dbReference type="HAMAP" id="MF_00102">
    <property type="entry name" value="DapB"/>
    <property type="match status" value="1"/>
</dbReference>
<gene>
    <name evidence="12 15" type="primary">dapB</name>
    <name evidence="15" type="ordered locus">CLOAM0281</name>
</gene>
<keyword evidence="16" id="KW-1185">Reference proteome</keyword>
<feature type="domain" description="Dihydrodipicolinate reductase N-terminal" evidence="13">
    <location>
        <begin position="3"/>
        <end position="108"/>
    </location>
</feature>
<comment type="catalytic activity">
    <reaction evidence="11 12">
        <text>(S)-2,3,4,5-tetrahydrodipicolinate + NAD(+) + H2O = (2S,4S)-4-hydroxy-2,3,4,5-tetrahydrodipicolinate + NADH + H(+)</text>
        <dbReference type="Rhea" id="RHEA:35323"/>
        <dbReference type="ChEBI" id="CHEBI:15377"/>
        <dbReference type="ChEBI" id="CHEBI:15378"/>
        <dbReference type="ChEBI" id="CHEBI:16845"/>
        <dbReference type="ChEBI" id="CHEBI:57540"/>
        <dbReference type="ChEBI" id="CHEBI:57945"/>
        <dbReference type="ChEBI" id="CHEBI:67139"/>
        <dbReference type="EC" id="1.17.1.8"/>
    </reaction>
</comment>
<organism evidence="15 16">
    <name type="scientific">Cloacimonas acidaminovorans (strain Evry)</name>
    <dbReference type="NCBI Taxonomy" id="459349"/>
    <lineage>
        <taxon>Bacteria</taxon>
        <taxon>Pseudomonadati</taxon>
        <taxon>Candidatus Cloacimonadota</taxon>
        <taxon>Candidatus Cloacimonadia</taxon>
        <taxon>Candidatus Cloacimonadales</taxon>
        <taxon>Candidatus Cloacimonadaceae</taxon>
        <taxon>Candidatus Cloacimonas</taxon>
    </lineage>
</organism>
<dbReference type="RefSeq" id="WP_015424049.1">
    <property type="nucleotide sequence ID" value="NC_020449.1"/>
</dbReference>
<evidence type="ECO:0000256" key="2">
    <source>
        <dbReference type="ARBA" id="ARBA00022605"/>
    </source>
</evidence>
<evidence type="ECO:0000256" key="11">
    <source>
        <dbReference type="ARBA" id="ARBA00049396"/>
    </source>
</evidence>
<dbReference type="GO" id="GO:0008839">
    <property type="term" value="F:4-hydroxy-tetrahydrodipicolinate reductase"/>
    <property type="evidence" value="ECO:0007669"/>
    <property type="project" value="UniProtKB-UniRule"/>
</dbReference>
<comment type="function">
    <text evidence="12">Catalyzes the conversion of 4-hydroxy-tetrahydrodipicolinate (HTPA) to tetrahydrodipicolinate.</text>
</comment>
<dbReference type="AlphaFoldDB" id="B0VFD6"/>
<keyword evidence="6 12" id="KW-0520">NAD</keyword>
<evidence type="ECO:0000256" key="10">
    <source>
        <dbReference type="ARBA" id="ARBA00049080"/>
    </source>
</evidence>
<accession>B0VFD6</accession>
<dbReference type="Proteomes" id="UP000002019">
    <property type="component" value="Chromosome"/>
</dbReference>
<comment type="similarity">
    <text evidence="1 12">Belongs to the DapB family.</text>
</comment>
<evidence type="ECO:0000256" key="4">
    <source>
        <dbReference type="ARBA" id="ARBA00022915"/>
    </source>
</evidence>
<name>B0VFD6_CLOAI</name>
<evidence type="ECO:0000256" key="6">
    <source>
        <dbReference type="ARBA" id="ARBA00023027"/>
    </source>
</evidence>
<comment type="subunit">
    <text evidence="12">Homotetramer.</text>
</comment>
<evidence type="ECO:0000256" key="3">
    <source>
        <dbReference type="ARBA" id="ARBA00022857"/>
    </source>
</evidence>
<dbReference type="GO" id="GO:0019877">
    <property type="term" value="P:diaminopimelate biosynthetic process"/>
    <property type="evidence" value="ECO:0007669"/>
    <property type="project" value="UniProtKB-UniRule"/>
</dbReference>
<feature type="binding site" evidence="12">
    <location>
        <position position="141"/>
    </location>
    <ligand>
        <name>(S)-2,3,4,5-tetrahydrodipicolinate</name>
        <dbReference type="ChEBI" id="CHEBI:16845"/>
    </ligand>
</feature>
<dbReference type="EMBL" id="CU466930">
    <property type="protein sequence ID" value="CAO80188.1"/>
    <property type="molecule type" value="Genomic_DNA"/>
</dbReference>
<evidence type="ECO:0000256" key="8">
    <source>
        <dbReference type="ARBA" id="ARBA00037922"/>
    </source>
</evidence>
<feature type="binding site" evidence="12">
    <location>
        <position position="33"/>
    </location>
    <ligand>
        <name>NAD(+)</name>
        <dbReference type="ChEBI" id="CHEBI:57540"/>
    </ligand>
</feature>
<dbReference type="Pfam" id="PF01113">
    <property type="entry name" value="DapB_N"/>
    <property type="match status" value="1"/>
</dbReference>
<evidence type="ECO:0000313" key="15">
    <source>
        <dbReference type="EMBL" id="CAO80188.1"/>
    </source>
</evidence>
<evidence type="ECO:0000256" key="1">
    <source>
        <dbReference type="ARBA" id="ARBA00006642"/>
    </source>
</evidence>
<dbReference type="HOGENOM" id="CLU_047479_1_0_0"/>
<feature type="binding site" evidence="12">
    <location>
        <begin position="150"/>
        <end position="151"/>
    </location>
    <ligand>
        <name>(S)-2,3,4,5-tetrahydrodipicolinate</name>
        <dbReference type="ChEBI" id="CHEBI:16845"/>
    </ligand>
</feature>
<dbReference type="InterPro" id="IPR000846">
    <property type="entry name" value="DapB_N"/>
</dbReference>
<dbReference type="Pfam" id="PF05173">
    <property type="entry name" value="DapB_C"/>
    <property type="match status" value="1"/>
</dbReference>
<dbReference type="STRING" id="459349.CLOAM0281"/>
<dbReference type="PANTHER" id="PTHR20836:SF0">
    <property type="entry name" value="4-HYDROXY-TETRAHYDRODIPICOLINATE REDUCTASE 1, CHLOROPLASTIC-RELATED"/>
    <property type="match status" value="1"/>
</dbReference>
<dbReference type="OrthoDB" id="9790352at2"/>
<dbReference type="Gene3D" id="3.30.360.10">
    <property type="entry name" value="Dihydrodipicolinate Reductase, domain 2"/>
    <property type="match status" value="1"/>
</dbReference>
<evidence type="ECO:0000256" key="9">
    <source>
        <dbReference type="ARBA" id="ARBA00038983"/>
    </source>
</evidence>
<keyword evidence="2 12" id="KW-0028">Amino-acid biosynthesis</keyword>
<feature type="binding site" evidence="12">
    <location>
        <begin position="80"/>
        <end position="82"/>
    </location>
    <ligand>
        <name>NAD(+)</name>
        <dbReference type="ChEBI" id="CHEBI:57540"/>
    </ligand>
</feature>
<dbReference type="SUPFAM" id="SSF51735">
    <property type="entry name" value="NAD(P)-binding Rossmann-fold domains"/>
    <property type="match status" value="1"/>
</dbReference>
<dbReference type="GO" id="GO:0050661">
    <property type="term" value="F:NADP binding"/>
    <property type="evidence" value="ECO:0007669"/>
    <property type="project" value="UniProtKB-UniRule"/>
</dbReference>
<feature type="binding site" evidence="12">
    <location>
        <begin position="105"/>
        <end position="108"/>
    </location>
    <ligand>
        <name>NAD(+)</name>
        <dbReference type="ChEBI" id="CHEBI:57540"/>
    </ligand>
</feature>
<evidence type="ECO:0000256" key="5">
    <source>
        <dbReference type="ARBA" id="ARBA00023002"/>
    </source>
</evidence>
<evidence type="ECO:0000259" key="13">
    <source>
        <dbReference type="Pfam" id="PF01113"/>
    </source>
</evidence>
<keyword evidence="5 12" id="KW-0560">Oxidoreductase</keyword>
<keyword evidence="12" id="KW-0963">Cytoplasm</keyword>
<sequence>MAVKICLLGYGKMGKMLAELASDFDCTVVSMIDPNQKDCYQEISEQSLQDADVCIDFSHPSVVLENIHKVLALKKNMVVGTTGWLEHLKEIKQQVQQAGTGFLYGANFSIGMNIFKRLVAEATKAFDRFPEFDVYGWEMHHNQKADSPSGTAIELSKTILTNSSRKKTALFDPAYRKIEPEELHFASLRAGSFPGTHIIGFDSATETIELSHCVRSRSTFAYGALQAAKWIKDRKGFYSFAEMVEEVLC</sequence>
<reference evidence="15 16" key="1">
    <citation type="journal article" date="2008" name="J. Bacteriol.">
        <title>'Candidatus Cloacamonas acidaminovorans': genome sequence reconstruction provides a first glimpse of a new bacterial division.</title>
        <authorList>
            <person name="Pelletier E."/>
            <person name="Kreimeyer A."/>
            <person name="Bocs S."/>
            <person name="Rouy Z."/>
            <person name="Gyapay G."/>
            <person name="Chouari R."/>
            <person name="Riviere D."/>
            <person name="Ganesan A."/>
            <person name="Daegelen P."/>
            <person name="Sghir A."/>
            <person name="Cohen G.N."/>
            <person name="Medigue C."/>
            <person name="Weissenbach J."/>
            <person name="Le Paslier D."/>
        </authorList>
    </citation>
    <scope>NUCLEOTIDE SEQUENCE [LARGE SCALE GENOMIC DNA]</scope>
    <source>
        <strain evidence="16">Evry</strain>
    </source>
</reference>
<dbReference type="SUPFAM" id="SSF55347">
    <property type="entry name" value="Glyceraldehyde-3-phosphate dehydrogenase-like, C-terminal domain"/>
    <property type="match status" value="1"/>
</dbReference>
<feature type="domain" description="Dihydrodipicolinate reductase C-terminal" evidence="14">
    <location>
        <begin position="111"/>
        <end position="243"/>
    </location>
</feature>
<keyword evidence="3 12" id="KW-0521">NADP</keyword>
<keyword evidence="7 12" id="KW-0457">Lysine biosynthesis</keyword>
<comment type="subcellular location">
    <subcellularLocation>
        <location evidence="12">Cytoplasm</location>
    </subcellularLocation>
</comment>
<evidence type="ECO:0000256" key="7">
    <source>
        <dbReference type="ARBA" id="ARBA00023154"/>
    </source>
</evidence>
<dbReference type="CDD" id="cd02274">
    <property type="entry name" value="DHDPR_N"/>
    <property type="match status" value="1"/>
</dbReference>
<dbReference type="GO" id="GO:0051287">
    <property type="term" value="F:NAD binding"/>
    <property type="evidence" value="ECO:0007669"/>
    <property type="project" value="UniProtKB-UniRule"/>
</dbReference>
<keyword evidence="4 12" id="KW-0220">Diaminopimelate biosynthesis</keyword>
<feature type="active site" description="Proton donor" evidence="12">
    <location>
        <position position="144"/>
    </location>
</feature>
<dbReference type="GO" id="GO:0005829">
    <property type="term" value="C:cytosol"/>
    <property type="evidence" value="ECO:0007669"/>
    <property type="project" value="TreeGrafter"/>
</dbReference>
<evidence type="ECO:0000313" key="16">
    <source>
        <dbReference type="Proteomes" id="UP000002019"/>
    </source>
</evidence>
<dbReference type="Gene3D" id="3.40.50.720">
    <property type="entry name" value="NAD(P)-binding Rossmann-like Domain"/>
    <property type="match status" value="1"/>
</dbReference>
<comment type="catalytic activity">
    <reaction evidence="10 12">
        <text>(S)-2,3,4,5-tetrahydrodipicolinate + NADP(+) + H2O = (2S,4S)-4-hydroxy-2,3,4,5-tetrahydrodipicolinate + NADPH + H(+)</text>
        <dbReference type="Rhea" id="RHEA:35331"/>
        <dbReference type="ChEBI" id="CHEBI:15377"/>
        <dbReference type="ChEBI" id="CHEBI:15378"/>
        <dbReference type="ChEBI" id="CHEBI:16845"/>
        <dbReference type="ChEBI" id="CHEBI:57783"/>
        <dbReference type="ChEBI" id="CHEBI:58349"/>
        <dbReference type="ChEBI" id="CHEBI:67139"/>
        <dbReference type="EC" id="1.17.1.8"/>
    </reaction>
</comment>
<dbReference type="PANTHER" id="PTHR20836">
    <property type="entry name" value="DIHYDRODIPICOLINATE REDUCTASE"/>
    <property type="match status" value="1"/>
</dbReference>
<dbReference type="InterPro" id="IPR023940">
    <property type="entry name" value="DHDPR_bac"/>
</dbReference>
<dbReference type="eggNOG" id="COG0289">
    <property type="taxonomic scope" value="Bacteria"/>
</dbReference>
<comment type="caution">
    <text evidence="12">Lacks conserved residue(s) required for the propagation of feature annotation.</text>
</comment>
<evidence type="ECO:0000259" key="14">
    <source>
        <dbReference type="Pfam" id="PF05173"/>
    </source>
</evidence>
<comment type="caution">
    <text evidence="12">Was originally thought to be a dihydrodipicolinate reductase (DHDPR), catalyzing the conversion of dihydrodipicolinate to tetrahydrodipicolinate. However, it was shown in E.coli that the substrate of the enzymatic reaction is not dihydrodipicolinate (DHDP) but in fact (2S,4S)-4-hydroxy-2,3,4,5-tetrahydrodipicolinic acid (HTPA), the product released by the DapA-catalyzed reaction.</text>
</comment>
<dbReference type="GO" id="GO:0009089">
    <property type="term" value="P:lysine biosynthetic process via diaminopimelate"/>
    <property type="evidence" value="ECO:0007669"/>
    <property type="project" value="UniProtKB-UniRule"/>
</dbReference>
<protein>
    <recommendedName>
        <fullName evidence="9 12">4-hydroxy-tetrahydrodipicolinate reductase</fullName>
        <shortName evidence="12">HTPA reductase</shortName>
        <ecNumber evidence="9 12">1.17.1.8</ecNumber>
    </recommendedName>
</protein>
<dbReference type="EC" id="1.17.1.8" evidence="9 12"/>
<dbReference type="KEGG" id="caci:CLOAM0281"/>
<dbReference type="InterPro" id="IPR022663">
    <property type="entry name" value="DapB_C"/>
</dbReference>
<comment type="pathway">
    <text evidence="8 12">Amino-acid biosynthesis; L-lysine biosynthesis via DAP pathway; (S)-tetrahydrodipicolinate from L-aspartate: step 4/4.</text>
</comment>
<dbReference type="InterPro" id="IPR036291">
    <property type="entry name" value="NAD(P)-bd_dom_sf"/>
</dbReference>